<dbReference type="GO" id="GO:0006816">
    <property type="term" value="P:calcium ion transport"/>
    <property type="evidence" value="ECO:0007669"/>
    <property type="project" value="TreeGrafter"/>
</dbReference>
<keyword evidence="4" id="KW-1003">Cell membrane</keyword>
<evidence type="ECO:0000256" key="10">
    <source>
        <dbReference type="ARBA" id="ARBA00023170"/>
    </source>
</evidence>
<dbReference type="GO" id="GO:0007186">
    <property type="term" value="P:G protein-coupled receptor signaling pathway"/>
    <property type="evidence" value="ECO:0007669"/>
    <property type="project" value="TreeGrafter"/>
</dbReference>
<keyword evidence="8" id="KW-0472">Membrane</keyword>
<dbReference type="GO" id="GO:0032870">
    <property type="term" value="P:cellular response to hormone stimulus"/>
    <property type="evidence" value="ECO:0007669"/>
    <property type="project" value="TreeGrafter"/>
</dbReference>
<evidence type="ECO:0000256" key="6">
    <source>
        <dbReference type="ARBA" id="ARBA00022729"/>
    </source>
</evidence>
<dbReference type="AlphaFoldDB" id="A0A9V1FE39"/>
<comment type="similarity">
    <text evidence="2">Belongs to the RAMP family.</text>
</comment>
<dbReference type="PROSITE" id="PS51257">
    <property type="entry name" value="PROKAR_LIPOPROTEIN"/>
    <property type="match status" value="1"/>
</dbReference>
<keyword evidence="6 15" id="KW-0732">Signal</keyword>
<evidence type="ECO:0000256" key="11">
    <source>
        <dbReference type="ARBA" id="ARBA00041071"/>
    </source>
</evidence>
<dbReference type="Proteomes" id="UP001165780">
    <property type="component" value="Unplaced"/>
</dbReference>
<dbReference type="GO" id="GO:0009986">
    <property type="term" value="C:cell surface"/>
    <property type="evidence" value="ECO:0007669"/>
    <property type="project" value="TreeGrafter"/>
</dbReference>
<evidence type="ECO:0000256" key="15">
    <source>
        <dbReference type="SAM" id="SignalP"/>
    </source>
</evidence>
<dbReference type="GO" id="GO:0072659">
    <property type="term" value="P:protein localization to plasma membrane"/>
    <property type="evidence" value="ECO:0007669"/>
    <property type="project" value="TreeGrafter"/>
</dbReference>
<evidence type="ECO:0000256" key="12">
    <source>
        <dbReference type="ARBA" id="ARBA00049570"/>
    </source>
</evidence>
<comment type="function">
    <text evidence="12">Accessory protein that interacts with and modulates the function of G-protein coupled receptors including calcitonin gene-related peptide type 1 receptor (CALCRL) and calcitonin receptor (CALCR). Required for the transport of CALCRL to the plasma membrane. Together with CALCRL, form the receptor complex for the calcitonin gene-related peptides CGRP1/CALCA and CGRP2/CALCB. Together with CALCR, form the AMYR1 receptor complex for amylin/IAPP and CGRP1/CALCA.</text>
</comment>
<proteinExistence type="inferred from homology"/>
<dbReference type="GO" id="GO:0043235">
    <property type="term" value="C:receptor complex"/>
    <property type="evidence" value="ECO:0007669"/>
    <property type="project" value="TreeGrafter"/>
</dbReference>
<comment type="subunit">
    <text evidence="13">Heterodimer of CALCRL and RAMP1; the interaction induces allosteric modulation of CALCRL function and CGRP1/CALCA and CGRP2/CALCB ligand specificity. Heterodimer of CALCR and RAMP1; interaction forms the AMYR1 receptor complex for amylin/IAPP and CGRP1/CALCA ligands.</text>
</comment>
<evidence type="ECO:0000313" key="17">
    <source>
        <dbReference type="RefSeq" id="XP_019300937.2"/>
    </source>
</evidence>
<keyword evidence="10 17" id="KW-0675">Receptor</keyword>
<keyword evidence="5" id="KW-0812">Transmembrane</keyword>
<dbReference type="Gene3D" id="1.10.150.510">
    <property type="entry name" value="Receptor activity modifying family"/>
    <property type="match status" value="1"/>
</dbReference>
<evidence type="ECO:0000313" key="16">
    <source>
        <dbReference type="Proteomes" id="UP001165780"/>
    </source>
</evidence>
<dbReference type="GO" id="GO:0006886">
    <property type="term" value="P:intracellular protein transport"/>
    <property type="evidence" value="ECO:0007669"/>
    <property type="project" value="InterPro"/>
</dbReference>
<dbReference type="GO" id="GO:0015026">
    <property type="term" value="F:coreceptor activity"/>
    <property type="evidence" value="ECO:0007669"/>
    <property type="project" value="InterPro"/>
</dbReference>
<reference evidence="17" key="1">
    <citation type="submission" date="2025-08" db="UniProtKB">
        <authorList>
            <consortium name="RefSeq"/>
        </authorList>
    </citation>
    <scope>IDENTIFICATION</scope>
    <source>
        <tissue evidence="17">Whole blood</tissue>
    </source>
</reference>
<protein>
    <recommendedName>
        <fullName evidence="11">Receptor activity-modifying protein 1</fullName>
    </recommendedName>
</protein>
<evidence type="ECO:0000256" key="14">
    <source>
        <dbReference type="SAM" id="MobiDB-lite"/>
    </source>
</evidence>
<evidence type="ECO:0000256" key="8">
    <source>
        <dbReference type="ARBA" id="ARBA00023136"/>
    </source>
</evidence>
<evidence type="ECO:0000256" key="5">
    <source>
        <dbReference type="ARBA" id="ARBA00022692"/>
    </source>
</evidence>
<evidence type="ECO:0000256" key="9">
    <source>
        <dbReference type="ARBA" id="ARBA00023157"/>
    </source>
</evidence>
<dbReference type="GO" id="GO:0008277">
    <property type="term" value="P:regulation of G protein-coupled receptor signaling pathway"/>
    <property type="evidence" value="ECO:0007669"/>
    <property type="project" value="InterPro"/>
</dbReference>
<dbReference type="PANTHER" id="PTHR14076">
    <property type="entry name" value="RECEPTOR ACTIVITY MODIFYING PROTEIN RAMP"/>
    <property type="match status" value="1"/>
</dbReference>
<dbReference type="GeneID" id="109264838"/>
<feature type="region of interest" description="Disordered" evidence="14">
    <location>
        <begin position="80"/>
        <end position="119"/>
    </location>
</feature>
<dbReference type="GO" id="GO:0005886">
    <property type="term" value="C:plasma membrane"/>
    <property type="evidence" value="ECO:0007669"/>
    <property type="project" value="UniProtKB-SubCell"/>
</dbReference>
<dbReference type="RefSeq" id="XP_019300937.2">
    <property type="nucleotide sequence ID" value="XM_019445392.2"/>
</dbReference>
<keyword evidence="16" id="KW-1185">Reference proteome</keyword>
<evidence type="ECO:0000256" key="4">
    <source>
        <dbReference type="ARBA" id="ARBA00022475"/>
    </source>
</evidence>
<organism evidence="16 17">
    <name type="scientific">Panthera pardus</name>
    <name type="common">Leopard</name>
    <name type="synonym">Felis pardus</name>
    <dbReference type="NCBI Taxonomy" id="9691"/>
    <lineage>
        <taxon>Eukaryota</taxon>
        <taxon>Metazoa</taxon>
        <taxon>Chordata</taxon>
        <taxon>Craniata</taxon>
        <taxon>Vertebrata</taxon>
        <taxon>Euteleostomi</taxon>
        <taxon>Mammalia</taxon>
        <taxon>Eutheria</taxon>
        <taxon>Laurasiatheria</taxon>
        <taxon>Carnivora</taxon>
        <taxon>Feliformia</taxon>
        <taxon>Felidae</taxon>
        <taxon>Pantherinae</taxon>
        <taxon>Panthera</taxon>
    </lineage>
</organism>
<evidence type="ECO:0000256" key="3">
    <source>
        <dbReference type="ARBA" id="ARBA00022448"/>
    </source>
</evidence>
<name>A0A9V1FE39_PANPR</name>
<dbReference type="CTD" id="10267"/>
<evidence type="ECO:0000256" key="2">
    <source>
        <dbReference type="ARBA" id="ARBA00007087"/>
    </source>
</evidence>
<dbReference type="GO" id="GO:0031623">
    <property type="term" value="P:receptor internalization"/>
    <property type="evidence" value="ECO:0007669"/>
    <property type="project" value="TreeGrafter"/>
</dbReference>
<evidence type="ECO:0000256" key="7">
    <source>
        <dbReference type="ARBA" id="ARBA00022989"/>
    </source>
</evidence>
<keyword evidence="3" id="KW-0813">Transport</keyword>
<sequence length="155" mass="16622">MARSLGGLWLLVVHHLLMATACQDANSGALLQELCLTQFQVDMEAIGKTLWCDWGETVKPLRGQLWELLITCHESCFQSPASQPRAGKRTERACARPHGRRGVQSDPSQPAPALGASGGLPVPRGVPAIVIRQLGPDCSVVTVSVSRVIRPSPVP</sequence>
<gene>
    <name evidence="17" type="primary">RAMP1</name>
</gene>
<keyword evidence="7" id="KW-1133">Transmembrane helix</keyword>
<evidence type="ECO:0000256" key="1">
    <source>
        <dbReference type="ARBA" id="ARBA00004251"/>
    </source>
</evidence>
<dbReference type="PANTHER" id="PTHR14076:SF3">
    <property type="entry name" value="RECEPTOR ACTIVITY-MODIFYING PROTEIN 1"/>
    <property type="match status" value="1"/>
</dbReference>
<feature type="chain" id="PRO_5040979051" description="Receptor activity-modifying protein 1" evidence="15">
    <location>
        <begin position="23"/>
        <end position="155"/>
    </location>
</feature>
<comment type="subcellular location">
    <subcellularLocation>
        <location evidence="1">Cell membrane</location>
        <topology evidence="1">Single-pass type I membrane protein</topology>
    </subcellularLocation>
</comment>
<dbReference type="InterPro" id="IPR038126">
    <property type="entry name" value="RAMP_sf"/>
</dbReference>
<feature type="signal peptide" evidence="15">
    <location>
        <begin position="1"/>
        <end position="22"/>
    </location>
</feature>
<evidence type="ECO:0000256" key="13">
    <source>
        <dbReference type="ARBA" id="ARBA00049674"/>
    </source>
</evidence>
<accession>A0A9V1FE39</accession>
<keyword evidence="9" id="KW-1015">Disulfide bond</keyword>
<dbReference type="InterPro" id="IPR006985">
    <property type="entry name" value="RAMP"/>
</dbReference>